<organism evidence="1 2">
    <name type="scientific">Denitromonas halophila</name>
    <dbReference type="NCBI Taxonomy" id="1629404"/>
    <lineage>
        <taxon>Bacteria</taxon>
        <taxon>Pseudomonadati</taxon>
        <taxon>Pseudomonadota</taxon>
        <taxon>Betaproteobacteria</taxon>
        <taxon>Rhodocyclales</taxon>
        <taxon>Zoogloeaceae</taxon>
        <taxon>Denitromonas</taxon>
    </lineage>
</organism>
<dbReference type="PANTHER" id="PTHR34472">
    <property type="entry name" value="SULFUR CARRIER PROTEIN THIS"/>
    <property type="match status" value="1"/>
</dbReference>
<dbReference type="PANTHER" id="PTHR34472:SF1">
    <property type="entry name" value="SULFUR CARRIER PROTEIN THIS"/>
    <property type="match status" value="1"/>
</dbReference>
<dbReference type="NCBIfam" id="TIGR01683">
    <property type="entry name" value="thiS"/>
    <property type="match status" value="1"/>
</dbReference>
<name>A0A557QY95_9RHOO</name>
<dbReference type="AlphaFoldDB" id="A0A557QY95"/>
<dbReference type="Proteomes" id="UP000319502">
    <property type="component" value="Unassembled WGS sequence"/>
</dbReference>
<dbReference type="InterPro" id="IPR010035">
    <property type="entry name" value="Thi_S"/>
</dbReference>
<evidence type="ECO:0000313" key="1">
    <source>
        <dbReference type="EMBL" id="TVO57875.1"/>
    </source>
</evidence>
<accession>A0A557QY95</accession>
<reference evidence="1 2" key="1">
    <citation type="submission" date="2019-07" db="EMBL/GenBank/DDBJ databases">
        <title>The pathways for chlorine oxyanion respiration interact through the shared metabolite chlorate.</title>
        <authorList>
            <person name="Barnum T.P."/>
            <person name="Cheng Y."/>
            <person name="Hill K.A."/>
            <person name="Lucas L.N."/>
            <person name="Carlson H.K."/>
            <person name="Coates J.D."/>
        </authorList>
    </citation>
    <scope>NUCLEOTIDE SEQUENCE [LARGE SCALE GENOMIC DNA]</scope>
    <source>
        <strain evidence="1 2">SFB-3</strain>
    </source>
</reference>
<dbReference type="SUPFAM" id="SSF54285">
    <property type="entry name" value="MoaD/ThiS"/>
    <property type="match status" value="1"/>
</dbReference>
<dbReference type="InterPro" id="IPR003749">
    <property type="entry name" value="ThiS/MoaD-like"/>
</dbReference>
<proteinExistence type="predicted"/>
<gene>
    <name evidence="1" type="primary">thiS</name>
    <name evidence="1" type="ORF">FHP91_06985</name>
</gene>
<evidence type="ECO:0000313" key="2">
    <source>
        <dbReference type="Proteomes" id="UP000319502"/>
    </source>
</evidence>
<keyword evidence="2" id="KW-1185">Reference proteome</keyword>
<dbReference type="Pfam" id="PF02597">
    <property type="entry name" value="ThiS"/>
    <property type="match status" value="1"/>
</dbReference>
<protein>
    <submittedName>
        <fullName evidence="1">Sulfur carrier protein ThiS</fullName>
    </submittedName>
</protein>
<dbReference type="CDD" id="cd00565">
    <property type="entry name" value="Ubl_ThiS"/>
    <property type="match status" value="1"/>
</dbReference>
<dbReference type="OrthoDB" id="9800283at2"/>
<dbReference type="InterPro" id="IPR016155">
    <property type="entry name" value="Mopterin_synth/thiamin_S_b"/>
</dbReference>
<comment type="caution">
    <text evidence="1">The sequence shown here is derived from an EMBL/GenBank/DDBJ whole genome shotgun (WGS) entry which is preliminary data.</text>
</comment>
<dbReference type="InterPro" id="IPR012675">
    <property type="entry name" value="Beta-grasp_dom_sf"/>
</dbReference>
<sequence length="66" mass="7144">MQIELNGRPHPADATYTLADLVAKLGLAGKSLAISINREVIKRGDWPQRRIEAADRIEIVHAIGGG</sequence>
<dbReference type="EMBL" id="VMNK01000006">
    <property type="protein sequence ID" value="TVO57875.1"/>
    <property type="molecule type" value="Genomic_DNA"/>
</dbReference>
<dbReference type="Gene3D" id="3.10.20.30">
    <property type="match status" value="1"/>
</dbReference>